<sequence length="361" mass="38952">MALPAEVGNASLRLPDSDDEPEPTEVDLTPAYPAQSTSVGVPEPDAGWGAPEEHLLPDTPPMQRASATSAAPPSAFEYGDSPYAMRSVEEGSKGLRPSMMRPPNTDDDIDDDDRSANESDGLIAAALRPERDARAHVTAAPVVASRQALMNLVLWRNPILTGVVFLALNLASLLIIFAQFTAIGLLANAILVAIFVHVLYRLASIAYMRFTNKRLDAYAALKQHVGSRALDFTSVEETMAEVANTPLRVDFLTPLAGALEGGLNVCLCEVKDAVLLKSFGTCVKVTACAWFVAIFCASFDAAKVMYALIACLFTLPKLWSMRSSAVDELVRTLGVRSQTMWTQLHENVLSKLPSTSVLKDM</sequence>
<keyword evidence="3 6" id="KW-0256">Endoplasmic reticulum</keyword>
<feature type="transmembrane region" description="Helical" evidence="6">
    <location>
        <begin position="159"/>
        <end position="177"/>
    </location>
</feature>
<protein>
    <recommendedName>
        <fullName evidence="6">Reticulon-like protein</fullName>
    </recommendedName>
</protein>
<evidence type="ECO:0000256" key="7">
    <source>
        <dbReference type="SAM" id="MobiDB-lite"/>
    </source>
</evidence>
<evidence type="ECO:0000259" key="8">
    <source>
        <dbReference type="PROSITE" id="PS50845"/>
    </source>
</evidence>
<keyword evidence="4 6" id="KW-1133">Transmembrane helix</keyword>
<evidence type="ECO:0000256" key="5">
    <source>
        <dbReference type="ARBA" id="ARBA00023136"/>
    </source>
</evidence>
<dbReference type="PROSITE" id="PS50845">
    <property type="entry name" value="RETICULON"/>
    <property type="match status" value="1"/>
</dbReference>
<evidence type="ECO:0000256" key="2">
    <source>
        <dbReference type="ARBA" id="ARBA00022692"/>
    </source>
</evidence>
<keyword evidence="2 6" id="KW-0812">Transmembrane</keyword>
<feature type="domain" description="Reticulon" evidence="8">
    <location>
        <begin position="149"/>
        <end position="361"/>
    </location>
</feature>
<dbReference type="GO" id="GO:0005789">
    <property type="term" value="C:endoplasmic reticulum membrane"/>
    <property type="evidence" value="ECO:0007669"/>
    <property type="project" value="UniProtKB-SubCell"/>
</dbReference>
<comment type="subcellular location">
    <subcellularLocation>
        <location evidence="1 6">Endoplasmic reticulum membrane</location>
        <topology evidence="1 6">Multi-pass membrane protein</topology>
    </subcellularLocation>
</comment>
<dbReference type="InterPro" id="IPR003388">
    <property type="entry name" value="Reticulon"/>
</dbReference>
<evidence type="ECO:0000256" key="3">
    <source>
        <dbReference type="ARBA" id="ARBA00022824"/>
    </source>
</evidence>
<evidence type="ECO:0000256" key="1">
    <source>
        <dbReference type="ARBA" id="ARBA00004477"/>
    </source>
</evidence>
<evidence type="ECO:0000256" key="6">
    <source>
        <dbReference type="RuleBase" id="RU363132"/>
    </source>
</evidence>
<feature type="transmembrane region" description="Helical" evidence="6">
    <location>
        <begin position="183"/>
        <end position="203"/>
    </location>
</feature>
<dbReference type="OrthoDB" id="10564096at2759"/>
<accession>A0A8J5XKF3</accession>
<keyword evidence="5 6" id="KW-0472">Membrane</keyword>
<reference evidence="9" key="1">
    <citation type="submission" date="2021-05" db="EMBL/GenBank/DDBJ databases">
        <title>The genome of the haptophyte Pavlova lutheri (Diacronema luteri, Pavlovales) - a model for lipid biosynthesis in eukaryotic algae.</title>
        <authorList>
            <person name="Hulatt C.J."/>
            <person name="Posewitz M.C."/>
        </authorList>
    </citation>
    <scope>NUCLEOTIDE SEQUENCE</scope>
    <source>
        <strain evidence="9">NIVA-4/92</strain>
    </source>
</reference>
<comment type="caution">
    <text evidence="9">The sequence shown here is derived from an EMBL/GenBank/DDBJ whole genome shotgun (WGS) entry which is preliminary data.</text>
</comment>
<feature type="region of interest" description="Disordered" evidence="7">
    <location>
        <begin position="1"/>
        <end position="116"/>
    </location>
</feature>
<evidence type="ECO:0000313" key="10">
    <source>
        <dbReference type="Proteomes" id="UP000751190"/>
    </source>
</evidence>
<organism evidence="9 10">
    <name type="scientific">Diacronema lutheri</name>
    <name type="common">Unicellular marine alga</name>
    <name type="synonym">Monochrysis lutheri</name>
    <dbReference type="NCBI Taxonomy" id="2081491"/>
    <lineage>
        <taxon>Eukaryota</taxon>
        <taxon>Haptista</taxon>
        <taxon>Haptophyta</taxon>
        <taxon>Pavlovophyceae</taxon>
        <taxon>Pavlovales</taxon>
        <taxon>Pavlovaceae</taxon>
        <taxon>Diacronema</taxon>
    </lineage>
</organism>
<dbReference type="EMBL" id="JAGTXO010000008">
    <property type="protein sequence ID" value="KAG8466303.1"/>
    <property type="molecule type" value="Genomic_DNA"/>
</dbReference>
<evidence type="ECO:0000313" key="9">
    <source>
        <dbReference type="EMBL" id="KAG8466303.1"/>
    </source>
</evidence>
<gene>
    <name evidence="9" type="ORF">KFE25_002059</name>
</gene>
<dbReference type="Pfam" id="PF02453">
    <property type="entry name" value="Reticulon"/>
    <property type="match status" value="1"/>
</dbReference>
<evidence type="ECO:0000256" key="4">
    <source>
        <dbReference type="ARBA" id="ARBA00022989"/>
    </source>
</evidence>
<keyword evidence="10" id="KW-1185">Reference proteome</keyword>
<dbReference type="AlphaFoldDB" id="A0A8J5XKF3"/>
<proteinExistence type="predicted"/>
<feature type="compositionally biased region" description="Low complexity" evidence="7">
    <location>
        <begin position="65"/>
        <end position="75"/>
    </location>
</feature>
<dbReference type="Proteomes" id="UP000751190">
    <property type="component" value="Unassembled WGS sequence"/>
</dbReference>
<name>A0A8J5XKF3_DIALT</name>